<reference evidence="1" key="1">
    <citation type="journal article" date="2016" name="Biosci. Biotechnol. Biochem.">
        <title>Bioconversion of AHX to AOH by resting cells of Burkholderia contaminans CH-1.</title>
        <authorList>
            <person name="Choi J.H."/>
            <person name="Kikuchi A."/>
            <person name="Pumkaeo P."/>
            <person name="Hirai H."/>
            <person name="Tokuyama S."/>
            <person name="Kawagishi H."/>
        </authorList>
    </citation>
    <scope>NUCLEOTIDE SEQUENCE</scope>
    <source>
        <strain evidence="1">CH-1</strain>
    </source>
</reference>
<name>A0A250LBR8_9BURK</name>
<gene>
    <name evidence="1" type="ORF">BCCH1_45070</name>
</gene>
<proteinExistence type="predicted"/>
<protein>
    <submittedName>
        <fullName evidence="1">Uncharacterized protein</fullName>
    </submittedName>
</protein>
<evidence type="ECO:0000313" key="1">
    <source>
        <dbReference type="EMBL" id="BBA42032.1"/>
    </source>
</evidence>
<dbReference type="AlphaFoldDB" id="A0A250LBR8"/>
<reference evidence="1" key="2">
    <citation type="journal article" date="2017" name="Genome Announc.">
        <title>High-Quality Draft Genome Sequence of Burkholderia contaminans CH-1, a Gram-Negative Bacterium That Metabolizes 2-Azahypoxanthine, a Plant Growth-Regulating Compound.</title>
        <authorList>
            <person name="Choi J.-H."/>
            <person name="Sugiura H."/>
            <person name="Moriuchi R."/>
            <person name="Kawagishi H."/>
            <person name="Dohra H."/>
        </authorList>
    </citation>
    <scope>NUCLEOTIDE SEQUENCE</scope>
    <source>
        <strain evidence="1">CH-1</strain>
    </source>
</reference>
<sequence length="132" mass="14102">MGPPKPETPARCVSRISGDFSPRRHCNDMTDEDWDRALADGFTKLGNRDLGMKGELAGSRYLADGIAHGKTWSSFTRPYKIRATDRITTAGKARARDACALAAEGVMTNGAVVRSPIIVMKLAPVGGVALGQ</sequence>
<dbReference type="EMBL" id="AP018358">
    <property type="protein sequence ID" value="BBA42032.1"/>
    <property type="molecule type" value="Genomic_DNA"/>
</dbReference>
<organism evidence="1">
    <name type="scientific">Burkholderia contaminans</name>
    <dbReference type="NCBI Taxonomy" id="488447"/>
    <lineage>
        <taxon>Bacteria</taxon>
        <taxon>Pseudomonadati</taxon>
        <taxon>Pseudomonadota</taxon>
        <taxon>Betaproteobacteria</taxon>
        <taxon>Burkholderiales</taxon>
        <taxon>Burkholderiaceae</taxon>
        <taxon>Burkholderia</taxon>
        <taxon>Burkholderia cepacia complex</taxon>
    </lineage>
</organism>
<accession>A0A250LBR8</accession>